<dbReference type="PATRIC" id="fig|1481663.12.peg.3740"/>
<dbReference type="InterPro" id="IPR052363">
    <property type="entry name" value="LPS_export_LptC"/>
</dbReference>
<dbReference type="GO" id="GO:0017089">
    <property type="term" value="F:glycolipid transfer activity"/>
    <property type="evidence" value="ECO:0007669"/>
    <property type="project" value="TreeGrafter"/>
</dbReference>
<dbReference type="PANTHER" id="PTHR37481:SF1">
    <property type="entry name" value="LIPOPOLYSACCHARIDE EXPORT SYSTEM PROTEIN LPTC"/>
    <property type="match status" value="1"/>
</dbReference>
<comment type="caution">
    <text evidence="9">The sequence shown here is derived from an EMBL/GenBank/DDBJ whole genome shotgun (WGS) entry which is preliminary data.</text>
</comment>
<dbReference type="PANTHER" id="PTHR37481">
    <property type="entry name" value="LIPOPOLYSACCHARIDE EXPORT SYSTEM PROTEIN LPTC"/>
    <property type="match status" value="1"/>
</dbReference>
<dbReference type="HAMAP" id="MF_01915">
    <property type="entry name" value="LPS_assembly_LptC"/>
    <property type="match status" value="1"/>
</dbReference>
<comment type="similarity">
    <text evidence="6 7">Belongs to the LptC family.</text>
</comment>
<evidence type="ECO:0000256" key="5">
    <source>
        <dbReference type="ARBA" id="ARBA00023136"/>
    </source>
</evidence>
<protein>
    <recommendedName>
        <fullName evidence="6 7">Lipopolysaccharide export system protein LptC</fullName>
    </recommendedName>
</protein>
<feature type="transmembrane region" description="Helical" evidence="6">
    <location>
        <begin position="6"/>
        <end position="23"/>
    </location>
</feature>
<comment type="subunit">
    <text evidence="6">Component of the lipopolysaccharide transport and assembly complex. Interacts with LptA and the LptBFG transporter complex.</text>
</comment>
<dbReference type="GeneID" id="94012820"/>
<evidence type="ECO:0000256" key="6">
    <source>
        <dbReference type="HAMAP-Rule" id="MF_01915"/>
    </source>
</evidence>
<keyword evidence="3 6" id="KW-0812">Transmembrane</keyword>
<proteinExistence type="inferred from homology"/>
<organism evidence="9 11">
    <name type="scientific">Vibrio metoecus</name>
    <dbReference type="NCBI Taxonomy" id="1481663"/>
    <lineage>
        <taxon>Bacteria</taxon>
        <taxon>Pseudomonadati</taxon>
        <taxon>Pseudomonadota</taxon>
        <taxon>Gammaproteobacteria</taxon>
        <taxon>Vibrionales</taxon>
        <taxon>Vibrionaceae</taxon>
        <taxon>Vibrio</taxon>
    </lineage>
</organism>
<dbReference type="GO" id="GO:0030288">
    <property type="term" value="C:outer membrane-bounded periplasmic space"/>
    <property type="evidence" value="ECO:0007669"/>
    <property type="project" value="TreeGrafter"/>
</dbReference>
<sequence>MNVPRIVYVLLLFICSWSLYYLLEQEQNSTIQVAPNLELPMFSGENLENISYSEQGIRNYVITSIHLDHYAKSGNTLFKAPILKVYREGTLQEWEITARRGILSKDQVLTLYDDVLAKNLLPDSGFDTLSTSEMSIQLKSRDFWADKPVELRGPQFETHGQAMKGNFADHSAELYNQVQGRYETLTP</sequence>
<comment type="function">
    <text evidence="7">Required for the translocation of lipopolysaccharide (LPS) from the inner membrane to the outer membrane.</text>
</comment>
<dbReference type="Proteomes" id="UP000050491">
    <property type="component" value="Unassembled WGS sequence"/>
</dbReference>
<comment type="subcellular location">
    <subcellularLocation>
        <location evidence="6">Cell inner membrane</location>
        <topology evidence="6">Single-pass membrane protein</topology>
    </subcellularLocation>
</comment>
<dbReference type="Proteomes" id="UP000027331">
    <property type="component" value="Unassembled WGS sequence"/>
</dbReference>
<dbReference type="EMBL" id="LBGP01000008">
    <property type="protein sequence ID" value="KQB03107.1"/>
    <property type="molecule type" value="Genomic_DNA"/>
</dbReference>
<evidence type="ECO:0000256" key="7">
    <source>
        <dbReference type="PIRNR" id="PIRNR028513"/>
    </source>
</evidence>
<evidence type="ECO:0000256" key="1">
    <source>
        <dbReference type="ARBA" id="ARBA00022475"/>
    </source>
</evidence>
<dbReference type="RefSeq" id="WP_001102449.1">
    <property type="nucleotide sequence ID" value="NZ_ACZT01000021.1"/>
</dbReference>
<evidence type="ECO:0000313" key="9">
    <source>
        <dbReference type="EMBL" id="KQB03107.1"/>
    </source>
</evidence>
<dbReference type="EMBL" id="JJMN01000062">
    <property type="protein sequence ID" value="KDO13889.1"/>
    <property type="molecule type" value="Genomic_DNA"/>
</dbReference>
<keyword evidence="10" id="KW-1185">Reference proteome</keyword>
<dbReference type="PIRSF" id="PIRSF028513">
    <property type="entry name" value="LptC"/>
    <property type="match status" value="1"/>
</dbReference>
<gene>
    <name evidence="6" type="primary">lptC</name>
    <name evidence="8" type="ORF">DP83_15995</name>
    <name evidence="9" type="ORF">XV92_06055</name>
</gene>
<evidence type="ECO:0000256" key="4">
    <source>
        <dbReference type="ARBA" id="ARBA00022989"/>
    </source>
</evidence>
<accession>A0A067B688</accession>
<keyword evidence="5 6" id="KW-0472">Membrane</keyword>
<keyword evidence="4 6" id="KW-1133">Transmembrane helix</keyword>
<dbReference type="AlphaFoldDB" id="A0A067B688"/>
<reference evidence="8 10" key="1">
    <citation type="submission" date="2014-04" db="EMBL/GenBank/DDBJ databases">
        <title>Vibrio metecus sp. nov., a close relative of Vibrio cholerae isolated from coastal brackish ponds and clinical specimens.</title>
        <authorList>
            <person name="Kirchberger P.C."/>
            <person name="Turnsek M."/>
            <person name="Hunt D.E."/>
            <person name="Haley B.J."/>
            <person name="Colwell R."/>
            <person name="Polz M.F."/>
            <person name="Tarr C.L."/>
            <person name="Boucher Y."/>
        </authorList>
    </citation>
    <scope>NUCLEOTIDE SEQUENCE [LARGE SCALE GENOMIC DNA]</scope>
    <source>
        <strain evidence="8">OP3H</strain>
        <strain evidence="10">PPCK-2014</strain>
    </source>
</reference>
<dbReference type="Gene3D" id="2.60.450.10">
    <property type="entry name" value="Lipopolysaccharide (LPS) transport protein A like domain"/>
    <property type="match status" value="1"/>
</dbReference>
<dbReference type="NCBIfam" id="TIGR04409">
    <property type="entry name" value="LptC_YrbK"/>
    <property type="match status" value="1"/>
</dbReference>
<dbReference type="InterPro" id="IPR010664">
    <property type="entry name" value="LipoPS_assembly_LptC-rel"/>
</dbReference>
<dbReference type="GO" id="GO:0015221">
    <property type="term" value="F:lipopolysaccharide transmembrane transporter activity"/>
    <property type="evidence" value="ECO:0007669"/>
    <property type="project" value="InterPro"/>
</dbReference>
<evidence type="ECO:0000313" key="10">
    <source>
        <dbReference type="Proteomes" id="UP000027331"/>
    </source>
</evidence>
<dbReference type="InterPro" id="IPR026265">
    <property type="entry name" value="LptC"/>
</dbReference>
<dbReference type="GO" id="GO:0005886">
    <property type="term" value="C:plasma membrane"/>
    <property type="evidence" value="ECO:0007669"/>
    <property type="project" value="UniProtKB-SubCell"/>
</dbReference>
<keyword evidence="1 6" id="KW-1003">Cell membrane</keyword>
<dbReference type="FunFam" id="2.60.450.10:FF:000010">
    <property type="entry name" value="Lipopolysaccharide export system protein LptC"/>
    <property type="match status" value="1"/>
</dbReference>
<evidence type="ECO:0000256" key="2">
    <source>
        <dbReference type="ARBA" id="ARBA00022519"/>
    </source>
</evidence>
<dbReference type="Pfam" id="PF06835">
    <property type="entry name" value="LptC"/>
    <property type="match status" value="1"/>
</dbReference>
<reference evidence="9 11" key="2">
    <citation type="journal article" date="2015" name="Genome Biol. Evol.">
        <title>The Dynamics of Genetic Interactions between Vibrio metoecus and Vibrio cholerae, Two Close Relatives Co-Occurring in the Environment.</title>
        <authorList>
            <person name="Orata F.D."/>
            <person name="Kirchberger P.C."/>
            <person name="Meheust R."/>
            <person name="Barlow E.J."/>
            <person name="Tarr C.L."/>
            <person name="Boucher Y."/>
        </authorList>
    </citation>
    <scope>NUCLEOTIDE SEQUENCE [LARGE SCALE GENOMIC DNA]</scope>
    <source>
        <strain evidence="9 11">YB5B04</strain>
    </source>
</reference>
<evidence type="ECO:0000313" key="11">
    <source>
        <dbReference type="Proteomes" id="UP000050491"/>
    </source>
</evidence>
<comment type="function">
    <text evidence="6">Involved in the assembly of lipopolysaccharide (LPS). Required for the translocation of LPS from the inner membrane to the outer membrane. Facilitates the transfer of LPS from the inner membrane to the periplasmic protein LptA. Could be a docking site for LptA.</text>
</comment>
<evidence type="ECO:0000313" key="8">
    <source>
        <dbReference type="EMBL" id="KDO13889.1"/>
    </source>
</evidence>
<dbReference type="GO" id="GO:0043165">
    <property type="term" value="P:Gram-negative-bacterium-type cell outer membrane assembly"/>
    <property type="evidence" value="ECO:0007669"/>
    <property type="project" value="UniProtKB-UniRule"/>
</dbReference>
<dbReference type="OrthoDB" id="5659892at2"/>
<evidence type="ECO:0000256" key="3">
    <source>
        <dbReference type="ARBA" id="ARBA00022692"/>
    </source>
</evidence>
<keyword evidence="2 6" id="KW-0997">Cell inner membrane</keyword>
<name>A0A067B688_VIBMT</name>